<dbReference type="Proteomes" id="UP000663419">
    <property type="component" value="Chromosome 3"/>
</dbReference>
<evidence type="ECO:0000313" key="3">
    <source>
        <dbReference type="Proteomes" id="UP000663419"/>
    </source>
</evidence>
<keyword evidence="1" id="KW-0472">Membrane</keyword>
<accession>A0A8A1LNC1</accession>
<proteinExistence type="predicted"/>
<name>A0A8A1LNC1_AJEC8</name>
<gene>
    <name evidence="2" type="ORF">I7I53_00649</name>
</gene>
<organism evidence="2 3">
    <name type="scientific">Ajellomyces capsulatus (strain H88)</name>
    <name type="common">Darling's disease fungus</name>
    <name type="synonym">Histoplasma capsulatum</name>
    <dbReference type="NCBI Taxonomy" id="544711"/>
    <lineage>
        <taxon>Eukaryota</taxon>
        <taxon>Fungi</taxon>
        <taxon>Dikarya</taxon>
        <taxon>Ascomycota</taxon>
        <taxon>Pezizomycotina</taxon>
        <taxon>Eurotiomycetes</taxon>
        <taxon>Eurotiomycetidae</taxon>
        <taxon>Onygenales</taxon>
        <taxon>Ajellomycetaceae</taxon>
        <taxon>Histoplasma</taxon>
    </lineage>
</organism>
<keyword evidence="1" id="KW-1133">Transmembrane helix</keyword>
<feature type="transmembrane region" description="Helical" evidence="1">
    <location>
        <begin position="40"/>
        <end position="62"/>
    </location>
</feature>
<reference evidence="2" key="1">
    <citation type="submission" date="2021-01" db="EMBL/GenBank/DDBJ databases">
        <title>Chromosome-level genome assembly of a human fungal pathogen reveals clustering of transcriptionally co-regulated genes.</title>
        <authorList>
            <person name="Voorhies M."/>
            <person name="Cohen S."/>
            <person name="Shea T.P."/>
            <person name="Petrus S."/>
            <person name="Munoz J.F."/>
            <person name="Poplawski S."/>
            <person name="Goldman W.E."/>
            <person name="Michael T."/>
            <person name="Cuomo C.A."/>
            <person name="Sil A."/>
            <person name="Beyhan S."/>
        </authorList>
    </citation>
    <scope>NUCLEOTIDE SEQUENCE</scope>
    <source>
        <strain evidence="2">H88</strain>
    </source>
</reference>
<dbReference type="VEuPathDB" id="FungiDB:I7I53_00649"/>
<keyword evidence="1" id="KW-0812">Transmembrane</keyword>
<evidence type="ECO:0000256" key="1">
    <source>
        <dbReference type="SAM" id="Phobius"/>
    </source>
</evidence>
<evidence type="ECO:0000313" key="2">
    <source>
        <dbReference type="EMBL" id="QSS53397.1"/>
    </source>
</evidence>
<dbReference type="AlphaFoldDB" id="A0A8A1LNC1"/>
<protein>
    <submittedName>
        <fullName evidence="2">Uncharacterized protein</fullName>
    </submittedName>
</protein>
<dbReference type="EMBL" id="CP069104">
    <property type="protein sequence ID" value="QSS53397.1"/>
    <property type="molecule type" value="Genomic_DNA"/>
</dbReference>
<sequence length="99" mass="11542">MGIFSPFFSSFPVSMAEEQILLEFLVRHALISLTFPLVDLRFPTAFPFLSFPFFFLTAYHLFWRRVACCLSRGLRKCLLCDFGDKHSRGHIPTTLMYIL</sequence>